<reference evidence="3" key="1">
    <citation type="submission" date="2019-06" db="EMBL/GenBank/DDBJ databases">
        <authorList>
            <person name="Adameyko K."/>
            <person name="Finoshin A."/>
            <person name="Mikhailov K."/>
            <person name="Kravchuk O."/>
            <person name="Gusev O."/>
            <person name="Shagimardanova E."/>
            <person name="Lyupina Y."/>
        </authorList>
    </citation>
    <scope>NUCLEOTIDE SEQUENCE</scope>
</reference>
<dbReference type="SMART" id="SM00238">
    <property type="entry name" value="BIR"/>
    <property type="match status" value="1"/>
</dbReference>
<evidence type="ECO:0000313" key="3">
    <source>
        <dbReference type="EMBL" id="QIA61841.1"/>
    </source>
</evidence>
<dbReference type="RefSeq" id="XP_064406692.1">
    <property type="nucleotide sequence ID" value="XM_064550622.1"/>
</dbReference>
<accession>A0A6C0SMT7</accession>
<dbReference type="InterPro" id="IPR051190">
    <property type="entry name" value="Baculoviral_IAP"/>
</dbReference>
<reference evidence="3" key="2">
    <citation type="journal article" date="2020" name="PLoS ONE">
        <title>Iron metabolic pathways in the processes of sponge plasticity.</title>
        <authorList>
            <person name="Finoshin A.D."/>
            <person name="Adameyko K.I."/>
            <person name="Mikhailov K.V."/>
            <person name="Kravchuk O.I."/>
            <person name="Georgiev A.A."/>
            <person name="Gornostaev N.G."/>
            <person name="Kosevich I.A."/>
            <person name="Mikhailov V.S."/>
            <person name="Gazizova G.R."/>
            <person name="Shagimardanova E.I."/>
            <person name="Gusev O.A."/>
            <person name="Lyupina Y.V."/>
        </authorList>
    </citation>
    <scope>NUCLEOTIDE SEQUENCE</scope>
</reference>
<organism evidence="3">
    <name type="scientific">Halichondria panicea</name>
    <name type="common">Breadcrumb sponge</name>
    <dbReference type="NCBI Taxonomy" id="6063"/>
    <lineage>
        <taxon>Eukaryota</taxon>
        <taxon>Metazoa</taxon>
        <taxon>Porifera</taxon>
        <taxon>Demospongiae</taxon>
        <taxon>Heteroscleromorpha</taxon>
        <taxon>Suberitida</taxon>
        <taxon>Halichondriidae</taxon>
        <taxon>Halichondria</taxon>
        <taxon>Halichondria (Halichondria)</taxon>
    </lineage>
</organism>
<keyword evidence="2" id="KW-0862">Zinc</keyword>
<dbReference type="Pfam" id="PF00653">
    <property type="entry name" value="BIR"/>
    <property type="match status" value="1"/>
</dbReference>
<dbReference type="EMBL" id="MN103211">
    <property type="protein sequence ID" value="QIA61841.1"/>
    <property type="molecule type" value="mRNA"/>
</dbReference>
<sequence>MSTGDGRSIETSSLYLVEDRVTTFEGSRWPFESGTCTAVKMAEAGFYYCGSVSNPDWVRCVVCHQDMEGWEESDNPTKEHKRSTPGCAYLKLKDPYKITFADVLELERCSIENYSSLEEEKLVNDLESLVDQMRDQLTAAVKNIQTTY</sequence>
<dbReference type="PROSITE" id="PS50143">
    <property type="entry name" value="BIR_REPEAT_2"/>
    <property type="match status" value="1"/>
</dbReference>
<dbReference type="GeneID" id="135351575"/>
<dbReference type="AlphaFoldDB" id="A0A6C0SMT7"/>
<dbReference type="GO" id="GO:0046872">
    <property type="term" value="F:metal ion binding"/>
    <property type="evidence" value="ECO:0007669"/>
    <property type="project" value="UniProtKB-KW"/>
</dbReference>
<dbReference type="PANTHER" id="PTHR46771:SF5">
    <property type="entry name" value="DETERIN"/>
    <property type="match status" value="1"/>
</dbReference>
<dbReference type="InterPro" id="IPR001370">
    <property type="entry name" value="BIR_rpt"/>
</dbReference>
<proteinExistence type="evidence at transcript level"/>
<dbReference type="CDD" id="cd00022">
    <property type="entry name" value="BIR"/>
    <property type="match status" value="1"/>
</dbReference>
<dbReference type="SUPFAM" id="SSF57924">
    <property type="entry name" value="Inhibitor of apoptosis (IAP) repeat"/>
    <property type="match status" value="1"/>
</dbReference>
<dbReference type="Gene3D" id="1.10.1170.10">
    <property type="entry name" value="Inhibitor Of Apoptosis Protein (2mihbC-IAP-1), Chain A"/>
    <property type="match status" value="1"/>
</dbReference>
<evidence type="ECO:0000256" key="1">
    <source>
        <dbReference type="ARBA" id="ARBA00022723"/>
    </source>
</evidence>
<protein>
    <submittedName>
        <fullName evidence="3">Baculoviral IAP repeat-containing protein 5-like protein</fullName>
    </submittedName>
</protein>
<keyword evidence="1" id="KW-0479">Metal-binding</keyword>
<evidence type="ECO:0000256" key="2">
    <source>
        <dbReference type="ARBA" id="ARBA00022833"/>
    </source>
</evidence>
<dbReference type="PANTHER" id="PTHR46771">
    <property type="entry name" value="DETERIN"/>
    <property type="match status" value="1"/>
</dbReference>
<name>A0A6C0SMT7_HALPA</name>